<proteinExistence type="predicted"/>
<dbReference type="InterPro" id="IPR019019">
    <property type="entry name" value="H-type_lectin_domain"/>
</dbReference>
<name>A0A0F8ZAZ7_9ZZZZ</name>
<dbReference type="InterPro" id="IPR037221">
    <property type="entry name" value="H-type_lectin_dom_sf"/>
</dbReference>
<reference evidence="2" key="1">
    <citation type="journal article" date="2015" name="Nature">
        <title>Complex archaea that bridge the gap between prokaryotes and eukaryotes.</title>
        <authorList>
            <person name="Spang A."/>
            <person name="Saw J.H."/>
            <person name="Jorgensen S.L."/>
            <person name="Zaremba-Niedzwiedzka K."/>
            <person name="Martijn J."/>
            <person name="Lind A.E."/>
            <person name="van Eijk R."/>
            <person name="Schleper C."/>
            <person name="Guy L."/>
            <person name="Ettema T.J."/>
        </authorList>
    </citation>
    <scope>NUCLEOTIDE SEQUENCE</scope>
</reference>
<dbReference type="GO" id="GO:0007155">
    <property type="term" value="P:cell adhesion"/>
    <property type="evidence" value="ECO:0007669"/>
    <property type="project" value="InterPro"/>
</dbReference>
<gene>
    <name evidence="2" type="ORF">LCGC14_2796670</name>
</gene>
<dbReference type="Gene3D" id="2.60.40.2080">
    <property type="match status" value="1"/>
</dbReference>
<organism evidence="2">
    <name type="scientific">marine sediment metagenome</name>
    <dbReference type="NCBI Taxonomy" id="412755"/>
    <lineage>
        <taxon>unclassified sequences</taxon>
        <taxon>metagenomes</taxon>
        <taxon>ecological metagenomes</taxon>
    </lineage>
</organism>
<dbReference type="Pfam" id="PF09458">
    <property type="entry name" value="H_lectin"/>
    <property type="match status" value="1"/>
</dbReference>
<dbReference type="EMBL" id="LAZR01052372">
    <property type="protein sequence ID" value="KKK83110.1"/>
    <property type="molecule type" value="Genomic_DNA"/>
</dbReference>
<dbReference type="GO" id="GO:0030246">
    <property type="term" value="F:carbohydrate binding"/>
    <property type="evidence" value="ECO:0007669"/>
    <property type="project" value="InterPro"/>
</dbReference>
<comment type="caution">
    <text evidence="2">The sequence shown here is derived from an EMBL/GenBank/DDBJ whole genome shotgun (WGS) entry which is preliminary data.</text>
</comment>
<dbReference type="SUPFAM" id="SSF141086">
    <property type="entry name" value="Agglutinin HPA-like"/>
    <property type="match status" value="1"/>
</dbReference>
<accession>A0A0F8ZAZ7</accession>
<sequence>MSKSSELRDIFRRFLQIDNEVYQLGNKHSRGTESAIEENTTRDVTFEVPFLVVPAVVVSFADNSAEHSMLSCYSPTTTGFTIRVDRFGAGQAVARDVSWIATTSGNP</sequence>
<evidence type="ECO:0000259" key="1">
    <source>
        <dbReference type="Pfam" id="PF09458"/>
    </source>
</evidence>
<evidence type="ECO:0000313" key="2">
    <source>
        <dbReference type="EMBL" id="KKK83110.1"/>
    </source>
</evidence>
<protein>
    <recommendedName>
        <fullName evidence="1">H-type lectin domain-containing protein</fullName>
    </recommendedName>
</protein>
<feature type="domain" description="H-type lectin" evidence="1">
    <location>
        <begin position="41"/>
        <end position="102"/>
    </location>
</feature>
<dbReference type="AlphaFoldDB" id="A0A0F8ZAZ7"/>